<protein>
    <submittedName>
        <fullName evidence="2">Premnaspirodiene oxygenase-like</fullName>
    </submittedName>
</protein>
<dbReference type="STRING" id="4540.A0A3L6TQ90"/>
<evidence type="ECO:0000313" key="2">
    <source>
        <dbReference type="EMBL" id="RLN42467.1"/>
    </source>
</evidence>
<dbReference type="InterPro" id="IPR002401">
    <property type="entry name" value="Cyt_P450_E_grp-I"/>
</dbReference>
<reference evidence="3" key="1">
    <citation type="journal article" date="2019" name="Nat. Commun.">
        <title>The genome of broomcorn millet.</title>
        <authorList>
            <person name="Zou C."/>
            <person name="Miki D."/>
            <person name="Li D."/>
            <person name="Tang Q."/>
            <person name="Xiao L."/>
            <person name="Rajput S."/>
            <person name="Deng P."/>
            <person name="Jia W."/>
            <person name="Huang R."/>
            <person name="Zhang M."/>
            <person name="Sun Y."/>
            <person name="Hu J."/>
            <person name="Fu X."/>
            <person name="Schnable P.S."/>
            <person name="Li F."/>
            <person name="Zhang H."/>
            <person name="Feng B."/>
            <person name="Zhu X."/>
            <person name="Liu R."/>
            <person name="Schnable J.C."/>
            <person name="Zhu J.-K."/>
            <person name="Zhang H."/>
        </authorList>
    </citation>
    <scope>NUCLEOTIDE SEQUENCE [LARGE SCALE GENOMIC DNA]</scope>
</reference>
<accession>A0A3L6TQ90</accession>
<organism evidence="2 3">
    <name type="scientific">Panicum miliaceum</name>
    <name type="common">Proso millet</name>
    <name type="synonym">Broomcorn millet</name>
    <dbReference type="NCBI Taxonomy" id="4540"/>
    <lineage>
        <taxon>Eukaryota</taxon>
        <taxon>Viridiplantae</taxon>
        <taxon>Streptophyta</taxon>
        <taxon>Embryophyta</taxon>
        <taxon>Tracheophyta</taxon>
        <taxon>Spermatophyta</taxon>
        <taxon>Magnoliopsida</taxon>
        <taxon>Liliopsida</taxon>
        <taxon>Poales</taxon>
        <taxon>Poaceae</taxon>
        <taxon>PACMAD clade</taxon>
        <taxon>Panicoideae</taxon>
        <taxon>Panicodae</taxon>
        <taxon>Paniceae</taxon>
        <taxon>Panicinae</taxon>
        <taxon>Panicum</taxon>
        <taxon>Panicum sect. Panicum</taxon>
    </lineage>
</organism>
<dbReference type="GO" id="GO:0004497">
    <property type="term" value="F:monooxygenase activity"/>
    <property type="evidence" value="ECO:0007669"/>
    <property type="project" value="InterPro"/>
</dbReference>
<name>A0A3L6TQ90_PANMI</name>
<dbReference type="OrthoDB" id="679532at2759"/>
<dbReference type="Pfam" id="PF00067">
    <property type="entry name" value="p450"/>
    <property type="match status" value="1"/>
</dbReference>
<dbReference type="Gene3D" id="1.10.630.10">
    <property type="entry name" value="Cytochrome P450"/>
    <property type="match status" value="1"/>
</dbReference>
<dbReference type="PANTHER" id="PTHR47954:SF3">
    <property type="entry name" value="OS12G0640200 PROTEIN"/>
    <property type="match status" value="1"/>
</dbReference>
<evidence type="ECO:0000256" key="1">
    <source>
        <dbReference type="SAM" id="MobiDB-lite"/>
    </source>
</evidence>
<proteinExistence type="predicted"/>
<dbReference type="SUPFAM" id="SSF48264">
    <property type="entry name" value="Cytochrome P450"/>
    <property type="match status" value="1"/>
</dbReference>
<dbReference type="PANTHER" id="PTHR47954">
    <property type="entry name" value="OS09G0275400 PROTEIN-RELATED"/>
    <property type="match status" value="1"/>
</dbReference>
<dbReference type="InterPro" id="IPR036396">
    <property type="entry name" value="Cyt_P450_sf"/>
</dbReference>
<dbReference type="Proteomes" id="UP000275267">
    <property type="component" value="Unassembled WGS sequence"/>
</dbReference>
<evidence type="ECO:0000313" key="3">
    <source>
        <dbReference type="Proteomes" id="UP000275267"/>
    </source>
</evidence>
<dbReference type="EMBL" id="PQIB02000001">
    <property type="protein sequence ID" value="RLN42467.1"/>
    <property type="molecule type" value="Genomic_DNA"/>
</dbReference>
<feature type="region of interest" description="Disordered" evidence="1">
    <location>
        <begin position="126"/>
        <end position="160"/>
    </location>
</feature>
<feature type="compositionally biased region" description="Gly residues" evidence="1">
    <location>
        <begin position="149"/>
        <end position="159"/>
    </location>
</feature>
<dbReference type="GO" id="GO:0016705">
    <property type="term" value="F:oxidoreductase activity, acting on paired donors, with incorporation or reduction of molecular oxygen"/>
    <property type="evidence" value="ECO:0007669"/>
    <property type="project" value="InterPro"/>
</dbReference>
<dbReference type="GO" id="GO:0020037">
    <property type="term" value="F:heme binding"/>
    <property type="evidence" value="ECO:0007669"/>
    <property type="project" value="InterPro"/>
</dbReference>
<keyword evidence="3" id="KW-1185">Reference proteome</keyword>
<gene>
    <name evidence="2" type="ORF">C2845_PM01G31330</name>
</gene>
<comment type="caution">
    <text evidence="2">The sequence shown here is derived from an EMBL/GenBank/DDBJ whole genome shotgun (WGS) entry which is preliminary data.</text>
</comment>
<sequence>MNDTMYNVILVALLAVSILQLLRRGGSRRRPPGPPTLPVIGSAHHVVNTLVHRRLRDLAAAHGPIMMLRIGPMPLVVVTSRELAREVLKVQDPNFANRPRLLVGGICGYGWADIIFPPNHRLLAPDPQALHPRGAQPQADPLLPEHPRGGGAAPGGGHTKYGTFDQSRLEILFNPGFLIETTNPE</sequence>
<dbReference type="AlphaFoldDB" id="A0A3L6TQ90"/>
<dbReference type="InterPro" id="IPR001128">
    <property type="entry name" value="Cyt_P450"/>
</dbReference>
<dbReference type="GO" id="GO:0005506">
    <property type="term" value="F:iron ion binding"/>
    <property type="evidence" value="ECO:0007669"/>
    <property type="project" value="InterPro"/>
</dbReference>
<dbReference type="PRINTS" id="PR00463">
    <property type="entry name" value="EP450I"/>
</dbReference>